<name>A0A7U0N3Q3_SERPR</name>
<gene>
    <name evidence="1" type="ORF">JKX24_16425</name>
</gene>
<reference evidence="1 2" key="1">
    <citation type="submission" date="2021-01" db="EMBL/GenBank/DDBJ databases">
        <title>Chromosome sequence of Serratia proteamaculans strain 94 rif-r, isolated from spoiled beef.</title>
        <authorList>
            <person name="Zaytseva Y.V."/>
            <person name="Iablokov S.N."/>
            <person name="Klyukina A."/>
        </authorList>
    </citation>
    <scope>NUCLEOTIDE SEQUENCE [LARGE SCALE GENOMIC DNA]</scope>
    <source>
        <strain evidence="1 2">94 rif-r</strain>
    </source>
</reference>
<organism evidence="1 2">
    <name type="scientific">Serratia proteamaculans</name>
    <dbReference type="NCBI Taxonomy" id="28151"/>
    <lineage>
        <taxon>Bacteria</taxon>
        <taxon>Pseudomonadati</taxon>
        <taxon>Pseudomonadota</taxon>
        <taxon>Gammaproteobacteria</taxon>
        <taxon>Enterobacterales</taxon>
        <taxon>Yersiniaceae</taxon>
        <taxon>Serratia</taxon>
    </lineage>
</organism>
<dbReference type="AlphaFoldDB" id="A0A7U0N3Q3"/>
<proteinExistence type="predicted"/>
<dbReference type="RefSeq" id="WP_207979633.1">
    <property type="nucleotide sequence ID" value="NZ_CP068391.1"/>
</dbReference>
<dbReference type="EMBL" id="CP068391">
    <property type="protein sequence ID" value="QQX51789.1"/>
    <property type="molecule type" value="Genomic_DNA"/>
</dbReference>
<evidence type="ECO:0000313" key="1">
    <source>
        <dbReference type="EMBL" id="QQX51789.1"/>
    </source>
</evidence>
<protein>
    <submittedName>
        <fullName evidence="1">Uncharacterized protein</fullName>
    </submittedName>
</protein>
<accession>A0A7U0N3Q3</accession>
<sequence length="80" mass="8529">MSVLSNHHKELNAEGVGKCSVPMWSGGGPAGFCDEPAYGMPLPREYIRDGYTGQRIYLDGGYDGYVPALACPCHGGPKKP</sequence>
<dbReference type="Proteomes" id="UP000596176">
    <property type="component" value="Chromosome"/>
</dbReference>
<evidence type="ECO:0000313" key="2">
    <source>
        <dbReference type="Proteomes" id="UP000596176"/>
    </source>
</evidence>